<feature type="domain" description="YcaO" evidence="2">
    <location>
        <begin position="78"/>
        <end position="473"/>
    </location>
</feature>
<reference evidence="3 4" key="1">
    <citation type="submission" date="2020-08" db="EMBL/GenBank/DDBJ databases">
        <title>Sequencing the genomes of 1000 actinobacteria strains.</title>
        <authorList>
            <person name="Klenk H.-P."/>
        </authorList>
    </citation>
    <scope>NUCLEOTIDE SEQUENCE [LARGE SCALE GENOMIC DNA]</scope>
    <source>
        <strain evidence="3 4">DSM 45784</strain>
    </source>
</reference>
<dbReference type="GO" id="GO:0005840">
    <property type="term" value="C:ribosome"/>
    <property type="evidence" value="ECO:0007669"/>
    <property type="project" value="UniProtKB-KW"/>
</dbReference>
<evidence type="ECO:0000313" key="3">
    <source>
        <dbReference type="EMBL" id="MBB4699364.1"/>
    </source>
</evidence>
<keyword evidence="3" id="KW-0808">Transferase</keyword>
<sequence>MRNPMAEPETPAGPAAADEAEGMEEVAARLGTEGGLGLIRRLTRDHPRLDLVATCVSYSARLSTPPGSAAVIDTVTGGAALADPARARYAAIGEAVERYCGNAVPAELPTGSYERLAREGRPVADPRTFALYSRAQHAQRGFPFVPMTPDLEIAWAHGEDLSDGRQILVPASLAYVNYFRGTRAAEAPTNYPILAGTAAGLTPERARFAALLEVLERDAVTVWWTSGAPAAPLVAGTGGRLGFALREAEQAGLDVTLLRIPSSFDVPVAGAFIEDRARRLVAFGSACRPTAEAAAAKALTEAVGMHATGFELLDRDGPFWRAVDAGRISRHPYRAHRADRAYLEDFRPDWRDVNDVRLHVQVYLDARMQDTRLDRLRTPAAPAASPDDAGAAGPLGSLTAHGLRAIAVDLTTPQVRAAGMHVARVMVPGLYCNAPAAFPFLGGDRLHREPAARGWVPGPLTEDDLVRDPLPFS</sequence>
<feature type="compositionally biased region" description="Low complexity" evidence="1">
    <location>
        <begin position="1"/>
        <end position="17"/>
    </location>
</feature>
<dbReference type="Gene3D" id="3.30.40.250">
    <property type="match status" value="1"/>
</dbReference>
<dbReference type="InterPro" id="IPR027624">
    <property type="entry name" value="TOMM_cyclo_SagD"/>
</dbReference>
<dbReference type="Gene3D" id="3.30.1330.230">
    <property type="match status" value="1"/>
</dbReference>
<organism evidence="3 4">
    <name type="scientific">Sphaerisporangium siamense</name>
    <dbReference type="NCBI Taxonomy" id="795645"/>
    <lineage>
        <taxon>Bacteria</taxon>
        <taxon>Bacillati</taxon>
        <taxon>Actinomycetota</taxon>
        <taxon>Actinomycetes</taxon>
        <taxon>Streptosporangiales</taxon>
        <taxon>Streptosporangiaceae</taxon>
        <taxon>Sphaerisporangium</taxon>
    </lineage>
</organism>
<comment type="caution">
    <text evidence="3">The sequence shown here is derived from an EMBL/GenBank/DDBJ whole genome shotgun (WGS) entry which is preliminary data.</text>
</comment>
<evidence type="ECO:0000313" key="4">
    <source>
        <dbReference type="Proteomes" id="UP000542210"/>
    </source>
</evidence>
<dbReference type="PROSITE" id="PS51664">
    <property type="entry name" value="YCAO"/>
    <property type="match status" value="1"/>
</dbReference>
<accession>A0A7W7D3M2</accession>
<dbReference type="GO" id="GO:0016740">
    <property type="term" value="F:transferase activity"/>
    <property type="evidence" value="ECO:0007669"/>
    <property type="project" value="UniProtKB-KW"/>
</dbReference>
<protein>
    <submittedName>
        <fullName evidence="3">Ribosomal protein S12 methylthiotransferase accessory factor</fullName>
    </submittedName>
</protein>
<dbReference type="PANTHER" id="PTHR37809:SF1">
    <property type="entry name" value="RIBOSOMAL PROTEIN S12 METHYLTHIOTRANSFERASE ACCESSORY FACTOR YCAO"/>
    <property type="match status" value="1"/>
</dbReference>
<dbReference type="InterPro" id="IPR003776">
    <property type="entry name" value="YcaO-like_dom"/>
</dbReference>
<dbReference type="EMBL" id="JACHND010000001">
    <property type="protein sequence ID" value="MBB4699364.1"/>
    <property type="molecule type" value="Genomic_DNA"/>
</dbReference>
<keyword evidence="4" id="KW-1185">Reference proteome</keyword>
<dbReference type="Pfam" id="PF02624">
    <property type="entry name" value="YcaO"/>
    <property type="match status" value="1"/>
</dbReference>
<dbReference type="AlphaFoldDB" id="A0A7W7D3M2"/>
<dbReference type="RefSeq" id="WP_184876833.1">
    <property type="nucleotide sequence ID" value="NZ_BOOV01000044.1"/>
</dbReference>
<keyword evidence="3" id="KW-0689">Ribosomal protein</keyword>
<evidence type="ECO:0000259" key="2">
    <source>
        <dbReference type="PROSITE" id="PS51664"/>
    </source>
</evidence>
<dbReference type="Gene3D" id="3.30.160.660">
    <property type="match status" value="1"/>
</dbReference>
<proteinExistence type="predicted"/>
<feature type="region of interest" description="Disordered" evidence="1">
    <location>
        <begin position="1"/>
        <end position="21"/>
    </location>
</feature>
<gene>
    <name evidence="3" type="ORF">BJ982_000908</name>
</gene>
<evidence type="ECO:0000256" key="1">
    <source>
        <dbReference type="SAM" id="MobiDB-lite"/>
    </source>
</evidence>
<dbReference type="PANTHER" id="PTHR37809">
    <property type="entry name" value="RIBOSOMAL PROTEIN S12 METHYLTHIOTRANSFERASE ACCESSORY FACTOR YCAO"/>
    <property type="match status" value="1"/>
</dbReference>
<dbReference type="Proteomes" id="UP000542210">
    <property type="component" value="Unassembled WGS sequence"/>
</dbReference>
<dbReference type="NCBIfam" id="TIGR03604">
    <property type="entry name" value="TOMM_cyclo_SagD"/>
    <property type="match status" value="1"/>
</dbReference>
<keyword evidence="3" id="KW-0687">Ribonucleoprotein</keyword>
<name>A0A7W7D3M2_9ACTN</name>